<comment type="caution">
    <text evidence="1">The sequence shown here is derived from an EMBL/GenBank/DDBJ whole genome shotgun (WGS) entry which is preliminary data.</text>
</comment>
<organism evidence="1 2">
    <name type="scientific">Trema orientale</name>
    <name type="common">Charcoal tree</name>
    <name type="synonym">Celtis orientalis</name>
    <dbReference type="NCBI Taxonomy" id="63057"/>
    <lineage>
        <taxon>Eukaryota</taxon>
        <taxon>Viridiplantae</taxon>
        <taxon>Streptophyta</taxon>
        <taxon>Embryophyta</taxon>
        <taxon>Tracheophyta</taxon>
        <taxon>Spermatophyta</taxon>
        <taxon>Magnoliopsida</taxon>
        <taxon>eudicotyledons</taxon>
        <taxon>Gunneridae</taxon>
        <taxon>Pentapetalae</taxon>
        <taxon>rosids</taxon>
        <taxon>fabids</taxon>
        <taxon>Rosales</taxon>
        <taxon>Cannabaceae</taxon>
        <taxon>Trema</taxon>
    </lineage>
</organism>
<proteinExistence type="predicted"/>
<gene>
    <name evidence="1" type="ORF">TorRG33x02_250100</name>
</gene>
<evidence type="ECO:0000313" key="1">
    <source>
        <dbReference type="EMBL" id="PON73274.1"/>
    </source>
</evidence>
<protein>
    <submittedName>
        <fullName evidence="1">Uncharacterized protein</fullName>
    </submittedName>
</protein>
<dbReference type="EMBL" id="JXTC01000267">
    <property type="protein sequence ID" value="PON73274.1"/>
    <property type="molecule type" value="Genomic_DNA"/>
</dbReference>
<sequence>MAITEACKEAIWLKGLFSELSENLQMIIVFCDSQGAIFLTKDQMFYERTKHIDMRYYFVHDIIALGGIVVSKVSIHDNSADMMTKTLPRNKFKHYLDLIGVACRVLPSCERGREYIFCRILESFLNSCQGEDC</sequence>
<accession>A0A2P5DJ07</accession>
<dbReference type="AlphaFoldDB" id="A0A2P5DJ07"/>
<dbReference type="STRING" id="63057.A0A2P5DJ07"/>
<keyword evidence="2" id="KW-1185">Reference proteome</keyword>
<reference evidence="2" key="1">
    <citation type="submission" date="2016-06" db="EMBL/GenBank/DDBJ databases">
        <title>Parallel loss of symbiosis genes in relatives of nitrogen-fixing non-legume Parasponia.</title>
        <authorList>
            <person name="Van Velzen R."/>
            <person name="Holmer R."/>
            <person name="Bu F."/>
            <person name="Rutten L."/>
            <person name="Van Zeijl A."/>
            <person name="Liu W."/>
            <person name="Santuari L."/>
            <person name="Cao Q."/>
            <person name="Sharma T."/>
            <person name="Shen D."/>
            <person name="Roswanjaya Y."/>
            <person name="Wardhani T."/>
            <person name="Kalhor M.S."/>
            <person name="Jansen J."/>
            <person name="Van den Hoogen J."/>
            <person name="Gungor B."/>
            <person name="Hartog M."/>
            <person name="Hontelez J."/>
            <person name="Verver J."/>
            <person name="Yang W.-C."/>
            <person name="Schijlen E."/>
            <person name="Repin R."/>
            <person name="Schilthuizen M."/>
            <person name="Schranz E."/>
            <person name="Heidstra R."/>
            <person name="Miyata K."/>
            <person name="Fedorova E."/>
            <person name="Kohlen W."/>
            <person name="Bisseling T."/>
            <person name="Smit S."/>
            <person name="Geurts R."/>
        </authorList>
    </citation>
    <scope>NUCLEOTIDE SEQUENCE [LARGE SCALE GENOMIC DNA]</scope>
    <source>
        <strain evidence="2">cv. RG33-2</strain>
    </source>
</reference>
<dbReference type="Proteomes" id="UP000237000">
    <property type="component" value="Unassembled WGS sequence"/>
</dbReference>
<dbReference type="CDD" id="cd09272">
    <property type="entry name" value="RNase_HI_RT_Ty1"/>
    <property type="match status" value="1"/>
</dbReference>
<dbReference type="InParanoid" id="A0A2P5DJ07"/>
<dbReference type="OrthoDB" id="418237at2759"/>
<name>A0A2P5DJ07_TREOI</name>
<evidence type="ECO:0000313" key="2">
    <source>
        <dbReference type="Proteomes" id="UP000237000"/>
    </source>
</evidence>